<dbReference type="EMBL" id="NBEB01000040">
    <property type="protein sequence ID" value="OQQ84489.1"/>
    <property type="molecule type" value="Genomic_DNA"/>
</dbReference>
<protein>
    <recommendedName>
        <fullName evidence="3">P27 family phage terminase small subunit</fullName>
    </recommendedName>
</protein>
<organism evidence="1 2">
    <name type="scientific">Ligilactobacillus salivarius</name>
    <dbReference type="NCBI Taxonomy" id="1624"/>
    <lineage>
        <taxon>Bacteria</taxon>
        <taxon>Bacillati</taxon>
        <taxon>Bacillota</taxon>
        <taxon>Bacilli</taxon>
        <taxon>Lactobacillales</taxon>
        <taxon>Lactobacillaceae</taxon>
        <taxon>Ligilactobacillus</taxon>
    </lineage>
</organism>
<dbReference type="Proteomes" id="UP000192638">
    <property type="component" value="Unassembled WGS sequence"/>
</dbReference>
<evidence type="ECO:0008006" key="3">
    <source>
        <dbReference type="Google" id="ProtNLM"/>
    </source>
</evidence>
<reference evidence="1 2" key="1">
    <citation type="submission" date="2017-03" db="EMBL/GenBank/DDBJ databases">
        <title>Phylogenomics and comparative genomics of Lactobacillus salivarius, a mammalian gut commensal.</title>
        <authorList>
            <person name="Harris H.M."/>
        </authorList>
    </citation>
    <scope>NUCLEOTIDE SEQUENCE [LARGE SCALE GENOMIC DNA]</scope>
    <source>
        <strain evidence="1 2">LMG 14477</strain>
    </source>
</reference>
<dbReference type="Pfam" id="PF05119">
    <property type="entry name" value="Terminase_4"/>
    <property type="match status" value="1"/>
</dbReference>
<dbReference type="InterPro" id="IPR006448">
    <property type="entry name" value="Phage_term_ssu_P27"/>
</dbReference>
<evidence type="ECO:0000313" key="2">
    <source>
        <dbReference type="Proteomes" id="UP000192638"/>
    </source>
</evidence>
<proteinExistence type="predicted"/>
<accession>A0A1V9QUI5</accession>
<dbReference type="AlphaFoldDB" id="A0A1V9QUI5"/>
<evidence type="ECO:0000313" key="1">
    <source>
        <dbReference type="EMBL" id="OQQ84489.1"/>
    </source>
</evidence>
<name>A0A1V9QUI5_9LACO</name>
<comment type="caution">
    <text evidence="1">The sequence shown here is derived from an EMBL/GenBank/DDBJ whole genome shotgun (WGS) entry which is preliminary data.</text>
</comment>
<gene>
    <name evidence="1" type="ORF">B6U60_04000</name>
</gene>
<sequence length="95" mass="10519">MEQIDVSNPVQVEKVERYCTLANVYYSLEKKVNSKNILTEIKNGSQKYIKTNPAVSEMAKINAQMINLSKDMGLSAPPPGVKALAEVGYKESDLI</sequence>